<reference evidence="3 4" key="1">
    <citation type="submission" date="2018-08" db="EMBL/GenBank/DDBJ databases">
        <title>Genome analysis of the thermophilic bacterium of the candidate phylum Aminicenantes from deep subsurface aquifer revealed its physiology and ecological role.</title>
        <authorList>
            <person name="Kadnikov V.V."/>
            <person name="Mardanov A.V."/>
            <person name="Beletsky A.V."/>
            <person name="Karnachuk O.V."/>
            <person name="Ravin N.V."/>
        </authorList>
    </citation>
    <scope>NUCLEOTIDE SEQUENCE [LARGE SCALE GENOMIC DNA]</scope>
    <source>
        <strain evidence="3">BY38</strain>
    </source>
</reference>
<evidence type="ECO:0000313" key="4">
    <source>
        <dbReference type="Proteomes" id="UP000257323"/>
    </source>
</evidence>
<proteinExistence type="inferred from homology"/>
<organism evidence="3 4">
    <name type="scientific">Candidatus Saccharicenans subterraneus</name>
    <dbReference type="NCBI Taxonomy" id="2508984"/>
    <lineage>
        <taxon>Bacteria</taxon>
        <taxon>Candidatus Aminicenantota</taxon>
        <taxon>Candidatus Aminicenantia</taxon>
        <taxon>Candidatus Aminicenantales</taxon>
        <taxon>Candidatus Saccharicenantaceae</taxon>
        <taxon>Candidatus Saccharicenans</taxon>
    </lineage>
</organism>
<sequence length="93" mass="10704">MIKADLVNIVSRELNISKQEAEVGVNLFFEAIKEAILKGEEIEFRGFGSFRFRQRAPRAGRNPRTGELVKVPPKKVLYFKPSKLLKEMLNQNK</sequence>
<keyword evidence="1" id="KW-0238">DNA-binding</keyword>
<dbReference type="SUPFAM" id="SSF47729">
    <property type="entry name" value="IHF-like DNA-binding proteins"/>
    <property type="match status" value="1"/>
</dbReference>
<dbReference type="GO" id="GO:0030527">
    <property type="term" value="F:structural constituent of chromatin"/>
    <property type="evidence" value="ECO:0007669"/>
    <property type="project" value="InterPro"/>
</dbReference>
<gene>
    <name evidence="3" type="ORF">OP8BY_0598</name>
</gene>
<dbReference type="SMART" id="SM00411">
    <property type="entry name" value="BHL"/>
    <property type="match status" value="1"/>
</dbReference>
<dbReference type="PANTHER" id="PTHR33175:SF2">
    <property type="entry name" value="INTEGRATION HOST FACTOR SUBUNIT ALPHA"/>
    <property type="match status" value="1"/>
</dbReference>
<name>A0A3E2BKB8_9BACT</name>
<dbReference type="Pfam" id="PF00216">
    <property type="entry name" value="Bac_DNA_binding"/>
    <property type="match status" value="1"/>
</dbReference>
<dbReference type="CDD" id="cd13836">
    <property type="entry name" value="IHF_B"/>
    <property type="match status" value="1"/>
</dbReference>
<evidence type="ECO:0000256" key="1">
    <source>
        <dbReference type="ARBA" id="ARBA00023125"/>
    </source>
</evidence>
<dbReference type="AlphaFoldDB" id="A0A3E2BKB8"/>
<dbReference type="Gene3D" id="4.10.520.10">
    <property type="entry name" value="IHF-like DNA-binding proteins"/>
    <property type="match status" value="1"/>
</dbReference>
<comment type="similarity">
    <text evidence="2">Belongs to the bacterial histone-like protein family.</text>
</comment>
<dbReference type="GO" id="GO:0003677">
    <property type="term" value="F:DNA binding"/>
    <property type="evidence" value="ECO:0007669"/>
    <property type="project" value="UniProtKB-KW"/>
</dbReference>
<dbReference type="GO" id="GO:0005829">
    <property type="term" value="C:cytosol"/>
    <property type="evidence" value="ECO:0007669"/>
    <property type="project" value="TreeGrafter"/>
</dbReference>
<evidence type="ECO:0000256" key="2">
    <source>
        <dbReference type="RuleBase" id="RU003939"/>
    </source>
</evidence>
<dbReference type="InterPro" id="IPR020816">
    <property type="entry name" value="Histone-like_DNA-bd_CS"/>
</dbReference>
<dbReference type="InterPro" id="IPR000119">
    <property type="entry name" value="Hist_DNA-bd"/>
</dbReference>
<evidence type="ECO:0000313" key="3">
    <source>
        <dbReference type="EMBL" id="RFT15134.1"/>
    </source>
</evidence>
<dbReference type="PANTHER" id="PTHR33175">
    <property type="entry name" value="DNA-BINDING PROTEIN HU"/>
    <property type="match status" value="1"/>
</dbReference>
<dbReference type="PRINTS" id="PR01727">
    <property type="entry name" value="DNABINDINGHU"/>
</dbReference>
<dbReference type="PROSITE" id="PS00045">
    <property type="entry name" value="HISTONE_LIKE"/>
    <property type="match status" value="1"/>
</dbReference>
<protein>
    <submittedName>
        <fullName evidence="3">Integration host factor beta subunit</fullName>
    </submittedName>
</protein>
<comment type="caution">
    <text evidence="3">The sequence shown here is derived from an EMBL/GenBank/DDBJ whole genome shotgun (WGS) entry which is preliminary data.</text>
</comment>
<accession>A0A3E2BKB8</accession>
<dbReference type="EMBL" id="QUAH01000012">
    <property type="protein sequence ID" value="RFT15134.1"/>
    <property type="molecule type" value="Genomic_DNA"/>
</dbReference>
<dbReference type="InterPro" id="IPR010992">
    <property type="entry name" value="IHF-like_DNA-bd_dom_sf"/>
</dbReference>
<dbReference type="Proteomes" id="UP000257323">
    <property type="component" value="Unassembled WGS sequence"/>
</dbReference>